<sequence>MNEPAAPRPAAPQPGVPAAPRKGSHVQWVDYLSQVELPVLAETLKKITELTGSSNSTVNQLADVILKDADLTSQVLRLSNTVFYNQTRLPVSTVSRAITLVGFESVRTMAISSVVIDALLSKNPRIHLLRCLARALHAAVQARCLLKDASSDKREEVFIGALLSNIGEMAFWACRTPQADQLDDAMEFSSGADIEREILGTTFIALTRSLAEAWSLGPFVRETVAAGNPKSDASALVRQSLVLVEAAEKGWDHADVDKALIVLSKQLKRPKEELRVLVRENALEAADVAMTYGMQQIMSLLPDHKGEQALEAVAAPAGDPVLQLRILRELSVMLLEKPDLNLVFQTVVEGIHRAVGLQRTVLLMRSTAGPMLTPRKLLGQGVAHWKDNFVVQLDQENLLSVLARQPQPLRVPSPLPKPLQRLEVPEFDRFIGRRPGLIGPLWVGKRLVGLVYADNGNLTLPIDDEQHQGFNHFVQQAQICLNNLADY</sequence>
<feature type="compositionally biased region" description="Pro residues" evidence="1">
    <location>
        <begin position="1"/>
        <end position="17"/>
    </location>
</feature>
<dbReference type="Gene3D" id="1.10.3210.10">
    <property type="entry name" value="Hypothetical protein af1432"/>
    <property type="match status" value="1"/>
</dbReference>
<dbReference type="SUPFAM" id="SSF55781">
    <property type="entry name" value="GAF domain-like"/>
    <property type="match status" value="1"/>
</dbReference>
<dbReference type="KEGG" id="hmi:soil367_00810"/>
<dbReference type="InterPro" id="IPR052340">
    <property type="entry name" value="RNase_Y/CdgJ"/>
</dbReference>
<dbReference type="Pfam" id="PF08668">
    <property type="entry name" value="HDOD"/>
    <property type="match status" value="1"/>
</dbReference>
<accession>A0A4P7XCS2</accession>
<dbReference type="PANTHER" id="PTHR33525">
    <property type="match status" value="1"/>
</dbReference>
<name>A0A4P7XCS2_9ALTE</name>
<gene>
    <name evidence="3" type="ORF">soil367_00810</name>
</gene>
<feature type="region of interest" description="Disordered" evidence="1">
    <location>
        <begin position="1"/>
        <end position="21"/>
    </location>
</feature>
<evidence type="ECO:0000259" key="2">
    <source>
        <dbReference type="PROSITE" id="PS51833"/>
    </source>
</evidence>
<dbReference type="Proteomes" id="UP000298049">
    <property type="component" value="Chromosome"/>
</dbReference>
<keyword evidence="4" id="KW-1185">Reference proteome</keyword>
<dbReference type="SUPFAM" id="SSF109604">
    <property type="entry name" value="HD-domain/PDEase-like"/>
    <property type="match status" value="1"/>
</dbReference>
<dbReference type="InterPro" id="IPR003018">
    <property type="entry name" value="GAF"/>
</dbReference>
<protein>
    <submittedName>
        <fullName evidence="3">HDOD domain-containing protein</fullName>
    </submittedName>
</protein>
<dbReference type="PROSITE" id="PS51833">
    <property type="entry name" value="HDOD"/>
    <property type="match status" value="1"/>
</dbReference>
<organism evidence="3 4">
    <name type="scientific">Hydrocarboniclastica marina</name>
    <dbReference type="NCBI Taxonomy" id="2259620"/>
    <lineage>
        <taxon>Bacteria</taxon>
        <taxon>Pseudomonadati</taxon>
        <taxon>Pseudomonadota</taxon>
        <taxon>Gammaproteobacteria</taxon>
        <taxon>Alteromonadales</taxon>
        <taxon>Alteromonadaceae</taxon>
        <taxon>Hydrocarboniclastica</taxon>
    </lineage>
</organism>
<evidence type="ECO:0000313" key="4">
    <source>
        <dbReference type="Proteomes" id="UP000298049"/>
    </source>
</evidence>
<dbReference type="Gene3D" id="3.30.450.40">
    <property type="match status" value="1"/>
</dbReference>
<dbReference type="InterPro" id="IPR013976">
    <property type="entry name" value="HDOD"/>
</dbReference>
<reference evidence="3 4" key="1">
    <citation type="submission" date="2018-07" db="EMBL/GenBank/DDBJ databases">
        <title>Marsedoiliclastica nanhaica gen. nov. sp. nov., a novel marine hydrocarbonoclastic bacterium isolated from an in-situ enriched hydrocarbon-degrading consortium in deep-sea sediment.</title>
        <authorList>
            <person name="Dong C."/>
            <person name="Ma T."/>
            <person name="Liu R."/>
            <person name="Shao Z."/>
        </authorList>
    </citation>
    <scope>NUCLEOTIDE SEQUENCE [LARGE SCALE GENOMIC DNA]</scope>
    <source>
        <strain evidence="4">soil36-7</strain>
    </source>
</reference>
<dbReference type="EMBL" id="CP031093">
    <property type="protein sequence ID" value="QCF24611.1"/>
    <property type="molecule type" value="Genomic_DNA"/>
</dbReference>
<dbReference type="AlphaFoldDB" id="A0A4P7XCS2"/>
<dbReference type="PANTHER" id="PTHR33525:SF3">
    <property type="entry name" value="RIBONUCLEASE Y"/>
    <property type="match status" value="1"/>
</dbReference>
<evidence type="ECO:0000256" key="1">
    <source>
        <dbReference type="SAM" id="MobiDB-lite"/>
    </source>
</evidence>
<feature type="domain" description="HDOD" evidence="2">
    <location>
        <begin position="37"/>
        <end position="230"/>
    </location>
</feature>
<dbReference type="RefSeq" id="WP_136545984.1">
    <property type="nucleotide sequence ID" value="NZ_CP031093.1"/>
</dbReference>
<proteinExistence type="predicted"/>
<dbReference type="Pfam" id="PF01590">
    <property type="entry name" value="GAF"/>
    <property type="match status" value="1"/>
</dbReference>
<dbReference type="InterPro" id="IPR029016">
    <property type="entry name" value="GAF-like_dom_sf"/>
</dbReference>
<dbReference type="OrthoDB" id="9791419at2"/>
<evidence type="ECO:0000313" key="3">
    <source>
        <dbReference type="EMBL" id="QCF24611.1"/>
    </source>
</evidence>